<evidence type="ECO:0000313" key="6">
    <source>
        <dbReference type="Proteomes" id="UP000093000"/>
    </source>
</evidence>
<dbReference type="InterPro" id="IPR048419">
    <property type="entry name" value="Topless_Znf"/>
</dbReference>
<evidence type="ECO:0000256" key="1">
    <source>
        <dbReference type="ARBA" id="ARBA00022574"/>
    </source>
</evidence>
<dbReference type="Gene3D" id="2.130.10.10">
    <property type="entry name" value="YVTN repeat-like/Quinoprotein amine dehydrogenase"/>
    <property type="match status" value="1"/>
</dbReference>
<dbReference type="FunCoup" id="A0A1C7NCX0">
    <property type="interactions" value="302"/>
</dbReference>
<dbReference type="PROSITE" id="PS50082">
    <property type="entry name" value="WD_REPEATS_2"/>
    <property type="match status" value="4"/>
</dbReference>
<organism evidence="5 6">
    <name type="scientific">Choanephora cucurbitarum</name>
    <dbReference type="NCBI Taxonomy" id="101091"/>
    <lineage>
        <taxon>Eukaryota</taxon>
        <taxon>Fungi</taxon>
        <taxon>Fungi incertae sedis</taxon>
        <taxon>Mucoromycota</taxon>
        <taxon>Mucoromycotina</taxon>
        <taxon>Mucoromycetes</taxon>
        <taxon>Mucorales</taxon>
        <taxon>Mucorineae</taxon>
        <taxon>Choanephoraceae</taxon>
        <taxon>Choanephoroideae</taxon>
        <taxon>Choanephora</taxon>
    </lineage>
</organism>
<dbReference type="SMART" id="SM00667">
    <property type="entry name" value="LisH"/>
    <property type="match status" value="1"/>
</dbReference>
<feature type="repeat" description="WD" evidence="3">
    <location>
        <begin position="312"/>
        <end position="353"/>
    </location>
</feature>
<dbReference type="Pfam" id="PF00400">
    <property type="entry name" value="WD40"/>
    <property type="match status" value="5"/>
</dbReference>
<dbReference type="SMART" id="SM00668">
    <property type="entry name" value="CTLH"/>
    <property type="match status" value="1"/>
</dbReference>
<dbReference type="PROSITE" id="PS50294">
    <property type="entry name" value="WD_REPEATS_REGION"/>
    <property type="match status" value="3"/>
</dbReference>
<dbReference type="InterPro" id="IPR019775">
    <property type="entry name" value="WD40_repeat_CS"/>
</dbReference>
<dbReference type="Pfam" id="PF21359">
    <property type="entry name" value="zf_topless"/>
    <property type="match status" value="1"/>
</dbReference>
<feature type="repeat" description="WD" evidence="3">
    <location>
        <begin position="487"/>
        <end position="522"/>
    </location>
</feature>
<protein>
    <submittedName>
        <fullName evidence="5">WD repeat-containing protein 26</fullName>
    </submittedName>
</protein>
<dbReference type="PROSITE" id="PS00678">
    <property type="entry name" value="WD_REPEATS_1"/>
    <property type="match status" value="1"/>
</dbReference>
<dbReference type="InterPro" id="IPR051350">
    <property type="entry name" value="WD_repeat-ST_regulator"/>
</dbReference>
<accession>A0A1C7NCX0</accession>
<dbReference type="OrthoDB" id="972532at2759"/>
<sequence length="522" mass="59391">MQITKQSLINTSQQTNATNHIRKDELVRLMLQSLQDLGYNDTATTLETESGVSLESSIVSDFRSSIQMGQWQKAEGLLSQIPFLLPINVPKVQFLIRQQKFLELLEQSETMQALHVLRTEITPLGQNTDRLHLLTSLVLCSSIDDVMQQAEWDGAKGKSRDDLLHQIQQFIDPSAMIPKQRLLSLINQSLEWQKRSCLYHNPRQETEFSLFSDHICDKSSFPTTTIKVLRGHSDEIWHVAYSHNGRYLASVSKDKTCIIWNMTTFCQVQSFKSDVSGSYCAWSPDDSRLLVCGTDMALRLWDPFSGVLLHTFAFHKDQVTSCAWLPDNQHFISGACDKVLCLWDSHTAAAHAQPITRWPVHRTTDMKLSSDGKRFVTIGLDKTISLYEVDGLHLIETAKIQEEGVITSLTLTQDGRYALVNVQDVQELHLWDLDEQQIVHKYIGQKQITYIIRSALGGHHESFVLSGSEDNRVYIWSRDHEALLEELEGHENTVNCVSWCPVEPMQFVSASDDHTIRVWGPA</sequence>
<dbReference type="EMBL" id="LUGH01000256">
    <property type="protein sequence ID" value="OBZ86972.1"/>
    <property type="molecule type" value="Genomic_DNA"/>
</dbReference>
<dbReference type="Pfam" id="PF23627">
    <property type="entry name" value="LisH_WDR26"/>
    <property type="match status" value="1"/>
</dbReference>
<dbReference type="STRING" id="101091.A0A1C7NCX0"/>
<dbReference type="SUPFAM" id="SSF50978">
    <property type="entry name" value="WD40 repeat-like"/>
    <property type="match status" value="1"/>
</dbReference>
<keyword evidence="6" id="KW-1185">Reference proteome</keyword>
<keyword evidence="2" id="KW-0677">Repeat</keyword>
<dbReference type="CDD" id="cd00200">
    <property type="entry name" value="WD40"/>
    <property type="match status" value="1"/>
</dbReference>
<proteinExistence type="predicted"/>
<feature type="repeat" description="WD" evidence="3">
    <location>
        <begin position="281"/>
        <end position="311"/>
    </location>
</feature>
<keyword evidence="1 3" id="KW-0853">WD repeat</keyword>
<dbReference type="InterPro" id="IPR006594">
    <property type="entry name" value="LisH"/>
</dbReference>
<dbReference type="PANTHER" id="PTHR22838">
    <property type="entry name" value="WD REPEAT PROTEIN 26-RELATED"/>
    <property type="match status" value="1"/>
</dbReference>
<dbReference type="SMART" id="SM00320">
    <property type="entry name" value="WD40"/>
    <property type="match status" value="6"/>
</dbReference>
<gene>
    <name evidence="5" type="primary">wdr26</name>
    <name evidence="5" type="ORF">A0J61_04973</name>
</gene>
<evidence type="ECO:0000256" key="3">
    <source>
        <dbReference type="PROSITE-ProRule" id="PRU00221"/>
    </source>
</evidence>
<reference evidence="5 6" key="1">
    <citation type="submission" date="2016-03" db="EMBL/GenBank/DDBJ databases">
        <title>Choanephora cucurbitarum.</title>
        <authorList>
            <person name="Min B."/>
            <person name="Park H."/>
            <person name="Park J.-H."/>
            <person name="Shin H.-D."/>
            <person name="Choi I.-G."/>
        </authorList>
    </citation>
    <scope>NUCLEOTIDE SEQUENCE [LARGE SCALE GENOMIC DNA]</scope>
    <source>
        <strain evidence="5 6">KUS-F28377</strain>
    </source>
</reference>
<evidence type="ECO:0000256" key="2">
    <source>
        <dbReference type="ARBA" id="ARBA00022737"/>
    </source>
</evidence>
<dbReference type="InterPro" id="IPR036322">
    <property type="entry name" value="WD40_repeat_dom_sf"/>
</dbReference>
<evidence type="ECO:0000259" key="4">
    <source>
        <dbReference type="PROSITE" id="PS50897"/>
    </source>
</evidence>
<dbReference type="AlphaFoldDB" id="A0A1C7NCX0"/>
<feature type="repeat" description="WD" evidence="3">
    <location>
        <begin position="229"/>
        <end position="270"/>
    </location>
</feature>
<feature type="domain" description="CTLH" evidence="4">
    <location>
        <begin position="62"/>
        <end position="112"/>
    </location>
</feature>
<evidence type="ECO:0000313" key="5">
    <source>
        <dbReference type="EMBL" id="OBZ86972.1"/>
    </source>
</evidence>
<comment type="caution">
    <text evidence="5">The sequence shown here is derived from an EMBL/GenBank/DDBJ whole genome shotgun (WGS) entry which is preliminary data.</text>
</comment>
<dbReference type="InterPro" id="IPR001680">
    <property type="entry name" value="WD40_rpt"/>
</dbReference>
<dbReference type="PROSITE" id="PS50896">
    <property type="entry name" value="LISH"/>
    <property type="match status" value="1"/>
</dbReference>
<dbReference type="InterPro" id="IPR006595">
    <property type="entry name" value="CTLH_C"/>
</dbReference>
<dbReference type="InterPro" id="IPR015943">
    <property type="entry name" value="WD40/YVTN_repeat-like_dom_sf"/>
</dbReference>
<dbReference type="InParanoid" id="A0A1C7NCX0"/>
<name>A0A1C7NCX0_9FUNG</name>
<dbReference type="Proteomes" id="UP000093000">
    <property type="component" value="Unassembled WGS sequence"/>
</dbReference>
<dbReference type="PROSITE" id="PS50897">
    <property type="entry name" value="CTLH"/>
    <property type="match status" value="1"/>
</dbReference>
<dbReference type="PANTHER" id="PTHR22838:SF0">
    <property type="entry name" value="WD REPEAT-CONTAINING PROTEIN 26"/>
    <property type="match status" value="1"/>
</dbReference>